<reference evidence="2 3" key="1">
    <citation type="submission" date="2019-06" db="EMBL/GenBank/DDBJ databases">
        <title>Rhodococcus spaelei sp. nov., isolated from a cave.</title>
        <authorList>
            <person name="Lee S.D."/>
        </authorList>
    </citation>
    <scope>NUCLEOTIDE SEQUENCE [LARGE SCALE GENOMIC DNA]</scope>
    <source>
        <strain evidence="2 3">C9-5</strain>
    </source>
</reference>
<keyword evidence="1" id="KW-0732">Signal</keyword>
<comment type="caution">
    <text evidence="2">The sequence shown here is derived from an EMBL/GenBank/DDBJ whole genome shotgun (WGS) entry which is preliminary data.</text>
</comment>
<gene>
    <name evidence="2" type="ORF">FK531_20295</name>
</gene>
<dbReference type="PROSITE" id="PS51257">
    <property type="entry name" value="PROKAR_LIPOPROTEIN"/>
    <property type="match status" value="1"/>
</dbReference>
<evidence type="ECO:0000313" key="3">
    <source>
        <dbReference type="Proteomes" id="UP000316256"/>
    </source>
</evidence>
<organism evidence="2 3">
    <name type="scientific">Rhodococcus spelaei</name>
    <dbReference type="NCBI Taxonomy" id="2546320"/>
    <lineage>
        <taxon>Bacteria</taxon>
        <taxon>Bacillati</taxon>
        <taxon>Actinomycetota</taxon>
        <taxon>Actinomycetes</taxon>
        <taxon>Mycobacteriales</taxon>
        <taxon>Nocardiaceae</taxon>
        <taxon>Rhodococcus</taxon>
    </lineage>
</organism>
<dbReference type="Pfam" id="PF12079">
    <property type="entry name" value="DUF3558"/>
    <property type="match status" value="1"/>
</dbReference>
<dbReference type="Proteomes" id="UP000316256">
    <property type="component" value="Unassembled WGS sequence"/>
</dbReference>
<name>A0A541B0E1_9NOCA</name>
<sequence length="174" mass="18291">MRVQVMVGVVGAALLLAGCGSGAVDGKADAVGAAAGEPVFSPCDDIPDDALQAVGVDPATASRDIQGVKQPGWNICGWRGQGYTLSVFATTRTFEEVRLNPRNTNFEAVQVGSREAVSYQEVGDHRAELCDIALRTETGAVLVRAILNTADSTSEDRCAIALRSARGLEPYVPR</sequence>
<feature type="chain" id="PRO_5021722914" evidence="1">
    <location>
        <begin position="24"/>
        <end position="174"/>
    </location>
</feature>
<protein>
    <submittedName>
        <fullName evidence="2">DUF3558 domain-containing protein</fullName>
    </submittedName>
</protein>
<proteinExistence type="predicted"/>
<evidence type="ECO:0000256" key="1">
    <source>
        <dbReference type="SAM" id="SignalP"/>
    </source>
</evidence>
<dbReference type="EMBL" id="VIGH01000010">
    <property type="protein sequence ID" value="TQF65772.1"/>
    <property type="molecule type" value="Genomic_DNA"/>
</dbReference>
<dbReference type="OrthoDB" id="4552889at2"/>
<accession>A0A541B0E1</accession>
<evidence type="ECO:0000313" key="2">
    <source>
        <dbReference type="EMBL" id="TQF65772.1"/>
    </source>
</evidence>
<dbReference type="AlphaFoldDB" id="A0A541B0E1"/>
<dbReference type="InterPro" id="IPR024520">
    <property type="entry name" value="DUF3558"/>
</dbReference>
<dbReference type="RefSeq" id="WP_142102695.1">
    <property type="nucleotide sequence ID" value="NZ_VIGH01000010.1"/>
</dbReference>
<keyword evidence="3" id="KW-1185">Reference proteome</keyword>
<feature type="signal peptide" evidence="1">
    <location>
        <begin position="1"/>
        <end position="23"/>
    </location>
</feature>